<dbReference type="Ensembl" id="ENSONIT00000070959.1">
    <property type="protein sequence ID" value="ENSONIP00000057272.1"/>
    <property type="gene ID" value="ENSONIG00000041005.1"/>
</dbReference>
<dbReference type="OMA" id="EECESEY"/>
<feature type="domain" description="RNase H type-1" evidence="9">
    <location>
        <begin position="487"/>
        <end position="634"/>
    </location>
</feature>
<keyword evidence="4" id="KW-0548">Nucleotidyltransferase</keyword>
<dbReference type="Pfam" id="PF00075">
    <property type="entry name" value="RNase_H"/>
    <property type="match status" value="1"/>
</dbReference>
<keyword evidence="7" id="KW-0378">Hydrolase</keyword>
<feature type="domain" description="Integrase catalytic" evidence="10">
    <location>
        <begin position="756"/>
        <end position="924"/>
    </location>
</feature>
<evidence type="ECO:0000259" key="10">
    <source>
        <dbReference type="PROSITE" id="PS50994"/>
    </source>
</evidence>
<dbReference type="Gene3D" id="2.30.30.850">
    <property type="match status" value="1"/>
</dbReference>
<dbReference type="GO" id="GO:0016779">
    <property type="term" value="F:nucleotidyltransferase activity"/>
    <property type="evidence" value="ECO:0007669"/>
    <property type="project" value="UniProtKB-KW"/>
</dbReference>
<dbReference type="InterPro" id="IPR040643">
    <property type="entry name" value="MLVIN_C"/>
</dbReference>
<dbReference type="InterPro" id="IPR041577">
    <property type="entry name" value="RT_RNaseH_2"/>
</dbReference>
<reference evidence="11" key="1">
    <citation type="submission" date="2025-08" db="UniProtKB">
        <authorList>
            <consortium name="Ensembl"/>
        </authorList>
    </citation>
    <scope>IDENTIFICATION</scope>
</reference>
<keyword evidence="12" id="KW-1185">Reference proteome</keyword>
<evidence type="ECO:0000256" key="5">
    <source>
        <dbReference type="ARBA" id="ARBA00022722"/>
    </source>
</evidence>
<evidence type="ECO:0000256" key="3">
    <source>
        <dbReference type="ARBA" id="ARBA00022679"/>
    </source>
</evidence>
<dbReference type="GO" id="GO:0004523">
    <property type="term" value="F:RNA-DNA hybrid ribonuclease activity"/>
    <property type="evidence" value="ECO:0007669"/>
    <property type="project" value="UniProtKB-EC"/>
</dbReference>
<organism evidence="11 12">
    <name type="scientific">Oreochromis niloticus</name>
    <name type="common">Nile tilapia</name>
    <name type="synonym">Tilapia nilotica</name>
    <dbReference type="NCBI Taxonomy" id="8128"/>
    <lineage>
        <taxon>Eukaryota</taxon>
        <taxon>Metazoa</taxon>
        <taxon>Chordata</taxon>
        <taxon>Craniata</taxon>
        <taxon>Vertebrata</taxon>
        <taxon>Euteleostomi</taxon>
        <taxon>Actinopterygii</taxon>
        <taxon>Neopterygii</taxon>
        <taxon>Teleostei</taxon>
        <taxon>Neoteleostei</taxon>
        <taxon>Acanthomorphata</taxon>
        <taxon>Ovalentaria</taxon>
        <taxon>Cichlomorphae</taxon>
        <taxon>Cichliformes</taxon>
        <taxon>Cichlidae</taxon>
        <taxon>African cichlids</taxon>
        <taxon>Pseudocrenilabrinae</taxon>
        <taxon>Oreochromini</taxon>
        <taxon>Oreochromis</taxon>
    </lineage>
</organism>
<dbReference type="GO" id="GO:0015074">
    <property type="term" value="P:DNA integration"/>
    <property type="evidence" value="ECO:0007669"/>
    <property type="project" value="InterPro"/>
</dbReference>
<dbReference type="Gene3D" id="3.30.70.270">
    <property type="match status" value="2"/>
</dbReference>
<dbReference type="Gene3D" id="1.10.340.70">
    <property type="match status" value="1"/>
</dbReference>
<keyword evidence="3" id="KW-0808">Transferase</keyword>
<keyword evidence="6" id="KW-0255">Endonuclease</keyword>
<accession>A0A669DCC2</accession>
<evidence type="ECO:0000256" key="7">
    <source>
        <dbReference type="ARBA" id="ARBA00022801"/>
    </source>
</evidence>
<proteinExistence type="inferred from homology"/>
<evidence type="ECO:0000256" key="4">
    <source>
        <dbReference type="ARBA" id="ARBA00022695"/>
    </source>
</evidence>
<sequence length="1017" mass="113037">MLPSSLWSNGPTDVGLIKNADPVKVKVISKHRPMKPQYPLSAEARDGIRPVIADMVKAGILIKTTQTTCNTPIFPVKKANTGKYRLVHDLRAINDITEQIPPTVANPHTLLNHVSPREQWFSVIDLSNAFFSVPLHPESRGLFGFTFDGQRYTYTRLPQGFQNSPTLYAEALKQSMSSCTLPAPGQFLLYVDDILVTGNTQDDCRTNTLVVLRHLAEQGHKVSQHKLQLWQPKVVYLGHELTGQGRRLLNSRKTAVQTAPKPLTKQQMMSFLGLCNYCRSWIPEFALRAQPLQDLIYGKDMALTDKLTWTAEAETAFANLKLALQTSMVLALPDYDKPFYLYVDGGAGYMKAVLTQAFGDKQRPLAFYSCKLDSVASGLPTCVQACAAAAEAVKKSADIILGHPLIVKVPHAVTSILLQANLSYLTHARQLSYVGILLSQSHINIEKCGQLNPSTLLPVETDGDTHSCLHTLDEETKPRADIYSSPQTTFADIFVDGSASKDSTGKNCVGYAVTTVDTVIEARPLTSANSAQSAELTAVIRACELHKDKDVNIHTDSQYVFAAVHHFAKIWQNRGMITSTGAPVQHGSLLKKLLQVITLPRKLALCKCAAHQTDDSYITKGNNFADNAAKEAAQQKPNVFTLTSCSLIPLEVLKDEQKAAPQNEKSSWLKDGAILKDDIMTCNGKPILPKSLHKTAALVTHGNTHVSPASMVDILSKQFYSKNFENSAKAYIRTCMICQKHNAQGNLRPKRGQFPTPPHPFHTIHIDFIQLHKHQQVEYALVIIDVFSRWPEIYPVKKNDAISVAKCLCNHFIPTYGIPSLIRSDNGTHFVNEVISKVSEALGFSIKHHCSYHPQSAGLVERTNGTIKQRLRKCMAETGRPWPECVGLVKMWMRLTQGSQKLTPFEIVHGRPFPLPITSEPIDKSIRETTLAEWMTKLLENKEIVLNNQLPDDSLPVSSRLKPGDWILIKVLQRKNWSSPRWEGPYQVLLATPTACKIAERPSWIHQSHCKKVSDSP</sequence>
<dbReference type="PROSITE" id="PS50994">
    <property type="entry name" value="INTEGRASE"/>
    <property type="match status" value="1"/>
</dbReference>
<dbReference type="InterPro" id="IPR036397">
    <property type="entry name" value="RNaseH_sf"/>
</dbReference>
<dbReference type="PROSITE" id="PS50879">
    <property type="entry name" value="RNASE_H_1"/>
    <property type="match status" value="1"/>
</dbReference>
<protein>
    <recommendedName>
        <fullName evidence="2">ribonuclease H</fullName>
        <ecNumber evidence="2">3.1.26.4</ecNumber>
    </recommendedName>
</protein>
<keyword evidence="5" id="KW-0540">Nuclease</keyword>
<evidence type="ECO:0000256" key="2">
    <source>
        <dbReference type="ARBA" id="ARBA00012180"/>
    </source>
</evidence>
<evidence type="ECO:0000313" key="11">
    <source>
        <dbReference type="Ensembl" id="ENSONIP00000057272.1"/>
    </source>
</evidence>
<dbReference type="PANTHER" id="PTHR33064:SF37">
    <property type="entry name" value="RIBONUCLEASE H"/>
    <property type="match status" value="1"/>
</dbReference>
<evidence type="ECO:0000259" key="9">
    <source>
        <dbReference type="PROSITE" id="PS50879"/>
    </source>
</evidence>
<dbReference type="GO" id="GO:0003676">
    <property type="term" value="F:nucleic acid binding"/>
    <property type="evidence" value="ECO:0007669"/>
    <property type="project" value="InterPro"/>
</dbReference>
<dbReference type="Proteomes" id="UP000005207">
    <property type="component" value="Unplaced"/>
</dbReference>
<dbReference type="SUPFAM" id="SSF56672">
    <property type="entry name" value="DNA/RNA polymerases"/>
    <property type="match status" value="1"/>
</dbReference>
<dbReference type="InterPro" id="IPR001584">
    <property type="entry name" value="Integrase_cat-core"/>
</dbReference>
<dbReference type="InterPro" id="IPR041588">
    <property type="entry name" value="Integrase_H2C2"/>
</dbReference>
<dbReference type="CDD" id="cd09273">
    <property type="entry name" value="RNase_HI_RT_Bel"/>
    <property type="match status" value="1"/>
</dbReference>
<dbReference type="InterPro" id="IPR002156">
    <property type="entry name" value="RNaseH_domain"/>
</dbReference>
<dbReference type="Pfam" id="PF17921">
    <property type="entry name" value="Integrase_H2C2"/>
    <property type="match status" value="1"/>
</dbReference>
<dbReference type="Gene3D" id="3.10.20.370">
    <property type="match status" value="1"/>
</dbReference>
<evidence type="ECO:0000256" key="1">
    <source>
        <dbReference type="ARBA" id="ARBA00010879"/>
    </source>
</evidence>
<dbReference type="AlphaFoldDB" id="A0A669DCC2"/>
<dbReference type="FunFam" id="3.30.70.270:FF:000020">
    <property type="entry name" value="Transposon Tf2-6 polyprotein-like Protein"/>
    <property type="match status" value="1"/>
</dbReference>
<dbReference type="Gene3D" id="3.30.420.10">
    <property type="entry name" value="Ribonuclease H-like superfamily/Ribonuclease H"/>
    <property type="match status" value="2"/>
</dbReference>
<evidence type="ECO:0000256" key="6">
    <source>
        <dbReference type="ARBA" id="ARBA00022759"/>
    </source>
</evidence>
<dbReference type="Gene3D" id="3.10.10.10">
    <property type="entry name" value="HIV Type 1 Reverse Transcriptase, subunit A, domain 1"/>
    <property type="match status" value="1"/>
</dbReference>
<dbReference type="PROSITE" id="PS50878">
    <property type="entry name" value="RT_POL"/>
    <property type="match status" value="1"/>
</dbReference>
<dbReference type="PANTHER" id="PTHR33064">
    <property type="entry name" value="POL PROTEIN"/>
    <property type="match status" value="1"/>
</dbReference>
<dbReference type="InterPro" id="IPR043128">
    <property type="entry name" value="Rev_trsase/Diguanyl_cyclase"/>
</dbReference>
<name>A0A669DCC2_ORENI</name>
<dbReference type="InterPro" id="IPR000477">
    <property type="entry name" value="RT_dom"/>
</dbReference>
<dbReference type="Pfam" id="PF18697">
    <property type="entry name" value="MLVIN_C"/>
    <property type="match status" value="1"/>
</dbReference>
<dbReference type="Pfam" id="PF17919">
    <property type="entry name" value="RT_RNaseH_2"/>
    <property type="match status" value="1"/>
</dbReference>
<dbReference type="InterPro" id="IPR012337">
    <property type="entry name" value="RNaseH-like_sf"/>
</dbReference>
<reference evidence="11" key="2">
    <citation type="submission" date="2025-09" db="UniProtKB">
        <authorList>
            <consortium name="Ensembl"/>
        </authorList>
    </citation>
    <scope>IDENTIFICATION</scope>
</reference>
<evidence type="ECO:0000259" key="8">
    <source>
        <dbReference type="PROSITE" id="PS50878"/>
    </source>
</evidence>
<feature type="domain" description="Reverse transcriptase" evidence="8">
    <location>
        <begin position="57"/>
        <end position="241"/>
    </location>
</feature>
<dbReference type="SUPFAM" id="SSF53098">
    <property type="entry name" value="Ribonuclease H-like"/>
    <property type="match status" value="2"/>
</dbReference>
<evidence type="ECO:0000313" key="12">
    <source>
        <dbReference type="Proteomes" id="UP000005207"/>
    </source>
</evidence>
<dbReference type="InterPro" id="IPR051320">
    <property type="entry name" value="Viral_Replic_Matur_Polypro"/>
</dbReference>
<dbReference type="EC" id="3.1.26.4" evidence="2"/>
<comment type="similarity">
    <text evidence="1">Belongs to the beta type-B retroviral polymerase family. HERV class-II K(HML-2) pol subfamily.</text>
</comment>
<dbReference type="InterPro" id="IPR043502">
    <property type="entry name" value="DNA/RNA_pol_sf"/>
</dbReference>
<dbReference type="GeneTree" id="ENSGT00940000160750"/>
<dbReference type="Pfam" id="PF00665">
    <property type="entry name" value="rve"/>
    <property type="match status" value="1"/>
</dbReference>
<dbReference type="Pfam" id="PF00078">
    <property type="entry name" value="RVT_1"/>
    <property type="match status" value="1"/>
</dbReference>
<dbReference type="InParanoid" id="A0A669DCC2"/>